<evidence type="ECO:0008006" key="7">
    <source>
        <dbReference type="Google" id="ProtNLM"/>
    </source>
</evidence>
<dbReference type="PANTHER" id="PTHR30371">
    <property type="entry name" value="SEC-INDEPENDENT PROTEIN TRANSLOCASE PROTEIN TATC"/>
    <property type="match status" value="1"/>
</dbReference>
<keyword evidence="3 5" id="KW-1133">Transmembrane helix</keyword>
<evidence type="ECO:0000256" key="5">
    <source>
        <dbReference type="SAM" id="Phobius"/>
    </source>
</evidence>
<dbReference type="GO" id="GO:0009977">
    <property type="term" value="F:proton motive force dependent protein transmembrane transporter activity"/>
    <property type="evidence" value="ECO:0007669"/>
    <property type="project" value="TreeGrafter"/>
</dbReference>
<feature type="transmembrane region" description="Helical" evidence="5">
    <location>
        <begin position="204"/>
        <end position="228"/>
    </location>
</feature>
<sequence length="240" mass="27530">MSFLDHLEELRWRLIKALTSVLIGAIVTYFFIDQVIEILILPTRKLDLDLQVLKVQGMFLIKWGLAFVGGVILAIPVLTYQTWKFIIPGLLVNERKYLFPLIIFTFISFLAGVFFAYIVIIPFSLNFFTSIGYGDIQNNFSINYYFSFMTWLLLGTGLIFELPVLTYILSSIGILTPPFMRHYRRHSIVIILILSAMITPPDPISLFLMALPLTILYEISIGVSWLATKTEEETTNLKTE</sequence>
<dbReference type="PRINTS" id="PR01840">
    <property type="entry name" value="TATCFAMILY"/>
</dbReference>
<evidence type="ECO:0000256" key="1">
    <source>
        <dbReference type="ARBA" id="ARBA00004141"/>
    </source>
</evidence>
<evidence type="ECO:0000256" key="4">
    <source>
        <dbReference type="ARBA" id="ARBA00023136"/>
    </source>
</evidence>
<dbReference type="EMBL" id="UINC01000633">
    <property type="protein sequence ID" value="SUZ58668.1"/>
    <property type="molecule type" value="Genomic_DNA"/>
</dbReference>
<reference evidence="6" key="1">
    <citation type="submission" date="2018-05" db="EMBL/GenBank/DDBJ databases">
        <authorList>
            <person name="Lanie J.A."/>
            <person name="Ng W.-L."/>
            <person name="Kazmierczak K.M."/>
            <person name="Andrzejewski T.M."/>
            <person name="Davidsen T.M."/>
            <person name="Wayne K.J."/>
            <person name="Tettelin H."/>
            <person name="Glass J.I."/>
            <person name="Rusch D."/>
            <person name="Podicherti R."/>
            <person name="Tsui H.-C.T."/>
            <person name="Winkler M.E."/>
        </authorList>
    </citation>
    <scope>NUCLEOTIDE SEQUENCE</scope>
</reference>
<dbReference type="GO" id="GO:0043953">
    <property type="term" value="P:protein transport by the Tat complex"/>
    <property type="evidence" value="ECO:0007669"/>
    <property type="project" value="TreeGrafter"/>
</dbReference>
<comment type="subcellular location">
    <subcellularLocation>
        <location evidence="1">Membrane</location>
        <topology evidence="1">Multi-pass membrane protein</topology>
    </subcellularLocation>
</comment>
<dbReference type="PROSITE" id="PS01218">
    <property type="entry name" value="TATC"/>
    <property type="match status" value="1"/>
</dbReference>
<dbReference type="InterPro" id="IPR002033">
    <property type="entry name" value="TatC"/>
</dbReference>
<organism evidence="6">
    <name type="scientific">marine metagenome</name>
    <dbReference type="NCBI Taxonomy" id="408172"/>
    <lineage>
        <taxon>unclassified sequences</taxon>
        <taxon>metagenomes</taxon>
        <taxon>ecological metagenomes</taxon>
    </lineage>
</organism>
<evidence type="ECO:0000256" key="3">
    <source>
        <dbReference type="ARBA" id="ARBA00022989"/>
    </source>
</evidence>
<feature type="transmembrane region" description="Helical" evidence="5">
    <location>
        <begin position="21"/>
        <end position="40"/>
    </location>
</feature>
<feature type="transmembrane region" description="Helical" evidence="5">
    <location>
        <begin position="101"/>
        <end position="125"/>
    </location>
</feature>
<proteinExistence type="inferred from homology"/>
<gene>
    <name evidence="6" type="ORF">METZ01_LOCUS11522</name>
</gene>
<feature type="transmembrane region" description="Helical" evidence="5">
    <location>
        <begin position="60"/>
        <end position="80"/>
    </location>
</feature>
<evidence type="ECO:0000256" key="2">
    <source>
        <dbReference type="ARBA" id="ARBA00022692"/>
    </source>
</evidence>
<name>A0A381NXN2_9ZZZZ</name>
<keyword evidence="2 5" id="KW-0812">Transmembrane</keyword>
<keyword evidence="4 5" id="KW-0472">Membrane</keyword>
<feature type="transmembrane region" description="Helical" evidence="5">
    <location>
        <begin position="145"/>
        <end position="170"/>
    </location>
</feature>
<dbReference type="HAMAP" id="MF_00902">
    <property type="entry name" value="TatC"/>
    <property type="match status" value="1"/>
</dbReference>
<dbReference type="GO" id="GO:0065002">
    <property type="term" value="P:intracellular protein transmembrane transport"/>
    <property type="evidence" value="ECO:0007669"/>
    <property type="project" value="TreeGrafter"/>
</dbReference>
<protein>
    <recommendedName>
        <fullName evidence="7">Sec-independent protein translocase protein TatC</fullName>
    </recommendedName>
</protein>
<dbReference type="NCBIfam" id="TIGR00945">
    <property type="entry name" value="tatC"/>
    <property type="match status" value="1"/>
</dbReference>
<dbReference type="Pfam" id="PF00902">
    <property type="entry name" value="TatC"/>
    <property type="match status" value="1"/>
</dbReference>
<dbReference type="GO" id="GO:0033281">
    <property type="term" value="C:TAT protein transport complex"/>
    <property type="evidence" value="ECO:0007669"/>
    <property type="project" value="TreeGrafter"/>
</dbReference>
<dbReference type="InterPro" id="IPR019820">
    <property type="entry name" value="Sec-indep_translocase_CS"/>
</dbReference>
<accession>A0A381NXN2</accession>
<evidence type="ECO:0000313" key="6">
    <source>
        <dbReference type="EMBL" id="SUZ58668.1"/>
    </source>
</evidence>
<feature type="transmembrane region" description="Helical" evidence="5">
    <location>
        <begin position="182"/>
        <end position="198"/>
    </location>
</feature>
<dbReference type="AlphaFoldDB" id="A0A381NXN2"/>
<dbReference type="PANTHER" id="PTHR30371:SF0">
    <property type="entry name" value="SEC-INDEPENDENT PROTEIN TRANSLOCASE PROTEIN TATC, CHLOROPLASTIC-RELATED"/>
    <property type="match status" value="1"/>
</dbReference>